<keyword evidence="4" id="KW-0032">Aminotransferase</keyword>
<keyword evidence="4" id="KW-0808">Transferase</keyword>
<comment type="caution">
    <text evidence="4">The sequence shown here is derived from an EMBL/GenBank/DDBJ whole genome shotgun (WGS) entry which is preliminary data.</text>
</comment>
<dbReference type="InterPro" id="IPR000653">
    <property type="entry name" value="DegT/StrS_aminotransferase"/>
</dbReference>
<dbReference type="GO" id="GO:0008483">
    <property type="term" value="F:transaminase activity"/>
    <property type="evidence" value="ECO:0007669"/>
    <property type="project" value="UniProtKB-KW"/>
</dbReference>
<reference evidence="4 5" key="1">
    <citation type="submission" date="2022-03" db="EMBL/GenBank/DDBJ databases">
        <title>Novel taxa within the pig intestine.</title>
        <authorList>
            <person name="Wylensek D."/>
            <person name="Bishof K."/>
            <person name="Afrizal A."/>
            <person name="Clavel T."/>
        </authorList>
    </citation>
    <scope>NUCLEOTIDE SEQUENCE [LARGE SCALE GENOMIC DNA]</scope>
    <source>
        <strain evidence="4 5">CLA-KB-P66</strain>
    </source>
</reference>
<dbReference type="EMBL" id="JALBUT010000001">
    <property type="protein sequence ID" value="MDX8414659.1"/>
    <property type="molecule type" value="Genomic_DNA"/>
</dbReference>
<comment type="similarity">
    <text evidence="2 3">Belongs to the DegT/DnrJ/EryC1 family.</text>
</comment>
<keyword evidence="5" id="KW-1185">Reference proteome</keyword>
<dbReference type="SUPFAM" id="SSF53383">
    <property type="entry name" value="PLP-dependent transferases"/>
    <property type="match status" value="1"/>
</dbReference>
<dbReference type="InterPro" id="IPR015421">
    <property type="entry name" value="PyrdxlP-dep_Trfase_major"/>
</dbReference>
<dbReference type="RefSeq" id="WP_370396109.1">
    <property type="nucleotide sequence ID" value="NZ_JALBUT010000001.1"/>
</dbReference>
<dbReference type="InterPro" id="IPR015424">
    <property type="entry name" value="PyrdxlP-dep_Trfase"/>
</dbReference>
<dbReference type="InterPro" id="IPR015422">
    <property type="entry name" value="PyrdxlP-dep_Trfase_small"/>
</dbReference>
<dbReference type="PANTHER" id="PTHR30244:SF36">
    <property type="entry name" value="3-OXO-GLUCOSE-6-PHOSPHATE:GLUTAMATE AMINOTRANSFERASE"/>
    <property type="match status" value="1"/>
</dbReference>
<evidence type="ECO:0000256" key="3">
    <source>
        <dbReference type="RuleBase" id="RU004508"/>
    </source>
</evidence>
<evidence type="ECO:0000256" key="1">
    <source>
        <dbReference type="ARBA" id="ARBA00022898"/>
    </source>
</evidence>
<organism evidence="4 5">
    <name type="scientific">Intestinicryptomonas porci</name>
    <dbReference type="NCBI Taxonomy" id="2926320"/>
    <lineage>
        <taxon>Bacteria</taxon>
        <taxon>Pseudomonadati</taxon>
        <taxon>Verrucomicrobiota</taxon>
        <taxon>Opitutia</taxon>
        <taxon>Opitutales</taxon>
        <taxon>Intestinicryptomonaceae</taxon>
        <taxon>Intestinicryptomonas</taxon>
    </lineage>
</organism>
<evidence type="ECO:0000313" key="4">
    <source>
        <dbReference type="EMBL" id="MDX8414659.1"/>
    </source>
</evidence>
<dbReference type="Gene3D" id="3.40.640.10">
    <property type="entry name" value="Type I PLP-dependent aspartate aminotransferase-like (Major domain)"/>
    <property type="match status" value="1"/>
</dbReference>
<keyword evidence="1 3" id="KW-0663">Pyridoxal phosphate</keyword>
<accession>A0ABU4WGV4</accession>
<dbReference type="PANTHER" id="PTHR30244">
    <property type="entry name" value="TRANSAMINASE"/>
    <property type="match status" value="1"/>
</dbReference>
<dbReference type="Pfam" id="PF01041">
    <property type="entry name" value="DegT_DnrJ_EryC1"/>
    <property type="match status" value="1"/>
</dbReference>
<protein>
    <submittedName>
        <fullName evidence="4">DegT/DnrJ/EryC1/StrS family aminotransferase</fullName>
    </submittedName>
</protein>
<evidence type="ECO:0000256" key="2">
    <source>
        <dbReference type="ARBA" id="ARBA00037999"/>
    </source>
</evidence>
<dbReference type="PIRSF" id="PIRSF000390">
    <property type="entry name" value="PLP_StrS"/>
    <property type="match status" value="1"/>
</dbReference>
<sequence>MQDNPVPLFDLKRQYSKIREEVRAAFDEVLDSQMMIGGAKVAEIEEKIAKYLNVKAAVAVSSGTDALLAALMAKGIYRSPLDTDNAGEVIVPAFTFFATAGCVWRAGAVPVFADIEEDSFNMSAESLEKAITPRTKAIMPVHLFGQCANMDAIMEVANRHGIPVIEDCAQAIGASRKGVKAGAFGLCGCLSFFPTKNLGGFGDGGMVVTNDESFAEEVARVRNHGMQPKYFHRSVGGNFRLDALQAAGLLKKLPHLDSWHEARRANAAFYDAAFACEPKILTPKIARENYSVYNQYVVRVPNRDKCLQELRARGVNCEIYYPLPLHKQECFAKLGYKDGDFPVAERVAADCMALPIFPELEKSELEKVARELKAVVSGM</sequence>
<dbReference type="Proteomes" id="UP001275932">
    <property type="component" value="Unassembled WGS sequence"/>
</dbReference>
<dbReference type="Gene3D" id="3.90.1150.10">
    <property type="entry name" value="Aspartate Aminotransferase, domain 1"/>
    <property type="match status" value="1"/>
</dbReference>
<gene>
    <name evidence="4" type="ORF">MOX91_00470</name>
</gene>
<name>A0ABU4WGV4_9BACT</name>
<dbReference type="CDD" id="cd00616">
    <property type="entry name" value="AHBA_syn"/>
    <property type="match status" value="1"/>
</dbReference>
<evidence type="ECO:0000313" key="5">
    <source>
        <dbReference type="Proteomes" id="UP001275932"/>
    </source>
</evidence>
<proteinExistence type="inferred from homology"/>